<protein>
    <submittedName>
        <fullName evidence="2">Uncharacterized protein</fullName>
    </submittedName>
</protein>
<dbReference type="RefSeq" id="WP_078931839.1">
    <property type="nucleotide sequence ID" value="NZ_FUXC01000017.1"/>
</dbReference>
<evidence type="ECO:0000313" key="2">
    <source>
        <dbReference type="EMBL" id="SKA06940.1"/>
    </source>
</evidence>
<proteinExistence type="predicted"/>
<dbReference type="STRING" id="225004.SAMN02745152_02107"/>
<dbReference type="Proteomes" id="UP000190395">
    <property type="component" value="Unassembled WGS sequence"/>
</dbReference>
<dbReference type="AlphaFoldDB" id="A0A1T4QT92"/>
<keyword evidence="3" id="KW-1185">Reference proteome</keyword>
<feature type="coiled-coil region" evidence="1">
    <location>
        <begin position="206"/>
        <end position="247"/>
    </location>
</feature>
<evidence type="ECO:0000256" key="1">
    <source>
        <dbReference type="SAM" id="Coils"/>
    </source>
</evidence>
<keyword evidence="1" id="KW-0175">Coiled coil</keyword>
<organism evidence="2 3">
    <name type="scientific">Treponema berlinense</name>
    <dbReference type="NCBI Taxonomy" id="225004"/>
    <lineage>
        <taxon>Bacteria</taxon>
        <taxon>Pseudomonadati</taxon>
        <taxon>Spirochaetota</taxon>
        <taxon>Spirochaetia</taxon>
        <taxon>Spirochaetales</taxon>
        <taxon>Treponemataceae</taxon>
        <taxon>Treponema</taxon>
    </lineage>
</organism>
<sequence length="342" mass="38013">MANLFMNIITFGAAERLEDAQYEYEETCERYNDKIRECKNMQAGYKRALKTFSELQQKSQQEAMKICLFVPANVKERKTLFAQLNIPHEKIIAIEHTLDKAEIFQNYAKLLSQATMITHSVGTTLPTTVSLLAGANLVKTAPSVVAASGMIAGGSSLAISSFAVPAVSTGLTALGVTAATAAIPVVNVLAVAAMPIVSHLTASSQINDLESEMYDIEEKIGEVNKTYLRLKRNKKRMAEVNKSLREALKSFAFEYEKAVKKIYPTGIDDKTPQKEWNSYAEDEKLAVLNLINATYEMLKIRNTKIRGSKSKRKVKSDVCENSMANNDNLFERIKKTIPNNNK</sequence>
<accession>A0A1T4QT92</accession>
<gene>
    <name evidence="2" type="ORF">SAMN02745152_02107</name>
</gene>
<reference evidence="2 3" key="1">
    <citation type="submission" date="2017-02" db="EMBL/GenBank/DDBJ databases">
        <authorList>
            <person name="Peterson S.W."/>
        </authorList>
    </citation>
    <scope>NUCLEOTIDE SEQUENCE [LARGE SCALE GENOMIC DNA]</scope>
    <source>
        <strain evidence="2 3">ATCC BAA-909</strain>
    </source>
</reference>
<evidence type="ECO:0000313" key="3">
    <source>
        <dbReference type="Proteomes" id="UP000190395"/>
    </source>
</evidence>
<name>A0A1T4QT92_9SPIR</name>
<dbReference type="EMBL" id="FUXC01000017">
    <property type="protein sequence ID" value="SKA06940.1"/>
    <property type="molecule type" value="Genomic_DNA"/>
</dbReference>
<dbReference type="GeneID" id="303368319"/>